<keyword evidence="2" id="KW-1185">Reference proteome</keyword>
<dbReference type="EMBL" id="JARAKH010000055">
    <property type="protein sequence ID" value="KAK8375261.1"/>
    <property type="molecule type" value="Genomic_DNA"/>
</dbReference>
<evidence type="ECO:0000313" key="1">
    <source>
        <dbReference type="EMBL" id="KAK8375261.1"/>
    </source>
</evidence>
<accession>A0AAW0SKH2</accession>
<sequence>MKTLRFFHQTPPEARNCQSSTSQEALLLGGKKNSPFRKIFDHSLQKMCTTCKTEVVDDEFLGIADLNEAQT</sequence>
<organism evidence="1 2">
    <name type="scientific">Scylla paramamosain</name>
    <name type="common">Mud crab</name>
    <dbReference type="NCBI Taxonomy" id="85552"/>
    <lineage>
        <taxon>Eukaryota</taxon>
        <taxon>Metazoa</taxon>
        <taxon>Ecdysozoa</taxon>
        <taxon>Arthropoda</taxon>
        <taxon>Crustacea</taxon>
        <taxon>Multicrustacea</taxon>
        <taxon>Malacostraca</taxon>
        <taxon>Eumalacostraca</taxon>
        <taxon>Eucarida</taxon>
        <taxon>Decapoda</taxon>
        <taxon>Pleocyemata</taxon>
        <taxon>Brachyura</taxon>
        <taxon>Eubrachyura</taxon>
        <taxon>Portunoidea</taxon>
        <taxon>Portunidae</taxon>
        <taxon>Portuninae</taxon>
        <taxon>Scylla</taxon>
    </lineage>
</organism>
<name>A0AAW0SKH2_SCYPA</name>
<reference evidence="1 2" key="1">
    <citation type="submission" date="2023-03" db="EMBL/GenBank/DDBJ databases">
        <title>High-quality genome of Scylla paramamosain provides insights in environmental adaptation.</title>
        <authorList>
            <person name="Zhang L."/>
        </authorList>
    </citation>
    <scope>NUCLEOTIDE SEQUENCE [LARGE SCALE GENOMIC DNA]</scope>
    <source>
        <strain evidence="1">LZ_2023a</strain>
        <tissue evidence="1">Muscle</tissue>
    </source>
</reference>
<evidence type="ECO:0000313" key="2">
    <source>
        <dbReference type="Proteomes" id="UP001487740"/>
    </source>
</evidence>
<protein>
    <submittedName>
        <fullName evidence="1">Uncharacterized protein</fullName>
    </submittedName>
</protein>
<proteinExistence type="predicted"/>
<comment type="caution">
    <text evidence="1">The sequence shown here is derived from an EMBL/GenBank/DDBJ whole genome shotgun (WGS) entry which is preliminary data.</text>
</comment>
<dbReference type="AlphaFoldDB" id="A0AAW0SKH2"/>
<dbReference type="Proteomes" id="UP001487740">
    <property type="component" value="Unassembled WGS sequence"/>
</dbReference>
<gene>
    <name evidence="1" type="ORF">O3P69_020316</name>
</gene>